<dbReference type="EMBL" id="PDXQ01000001">
    <property type="protein sequence ID" value="TRZ34175.1"/>
    <property type="molecule type" value="Genomic_DNA"/>
</dbReference>
<feature type="transmembrane region" description="Helical" evidence="1">
    <location>
        <begin position="134"/>
        <end position="156"/>
    </location>
</feature>
<evidence type="ECO:0000256" key="1">
    <source>
        <dbReference type="SAM" id="Phobius"/>
    </source>
</evidence>
<comment type="caution">
    <text evidence="2">The sequence shown here is derived from an EMBL/GenBank/DDBJ whole genome shotgun (WGS) entry which is preliminary data.</text>
</comment>
<feature type="transmembrane region" description="Helical" evidence="1">
    <location>
        <begin position="78"/>
        <end position="104"/>
    </location>
</feature>
<feature type="transmembrane region" description="Helical" evidence="1">
    <location>
        <begin position="176"/>
        <end position="198"/>
    </location>
</feature>
<accession>A0A8B5W1J9</accession>
<reference evidence="2 3" key="1">
    <citation type="submission" date="2017-10" db="EMBL/GenBank/DDBJ databases">
        <title>FDA dAtabase for Regulatory Grade micrObial Sequences (FDA-ARGOS): Supporting development and validation of Infectious Disease Dx tests.</title>
        <authorList>
            <person name="Campos J."/>
            <person name="Goldberg B."/>
            <person name="Tallon L.J."/>
            <person name="Sadzewicz L."/>
            <person name="Sengamalay N."/>
            <person name="Ott S."/>
            <person name="Godinez A."/>
            <person name="Nagaraj S."/>
            <person name="Vyas G."/>
            <person name="Aluvathingal J."/>
            <person name="Nadendla S."/>
            <person name="Geyer C."/>
            <person name="Nandy P."/>
            <person name="Hobson J."/>
            <person name="Sichtig H."/>
        </authorList>
    </citation>
    <scope>NUCLEOTIDE SEQUENCE [LARGE SCALE GENOMIC DNA]</scope>
    <source>
        <strain evidence="2 3">FDAARGOS_185</strain>
    </source>
</reference>
<dbReference type="GO" id="GO:0140359">
    <property type="term" value="F:ABC-type transporter activity"/>
    <property type="evidence" value="ECO:0007669"/>
    <property type="project" value="InterPro"/>
</dbReference>
<feature type="transmembrane region" description="Helical" evidence="1">
    <location>
        <begin position="237"/>
        <end position="260"/>
    </location>
</feature>
<dbReference type="RefSeq" id="WP_144324871.1">
    <property type="nucleotide sequence ID" value="NZ_JAJCJG010000025.1"/>
</dbReference>
<dbReference type="Proteomes" id="UP000316316">
    <property type="component" value="Unassembled WGS sequence"/>
</dbReference>
<evidence type="ECO:0000313" key="3">
    <source>
        <dbReference type="Proteomes" id="UP000316316"/>
    </source>
</evidence>
<feature type="transmembrane region" description="Helical" evidence="1">
    <location>
        <begin position="23"/>
        <end position="48"/>
    </location>
</feature>
<keyword evidence="1" id="KW-0472">Membrane</keyword>
<sequence>MFNNRQKAIMVKDVRGITENKRYFSVLTILPLIFSVVFPTIMLLTVLLSPTDSSSFTEMARILPDFQKLDQEQLIRDLLFLMINNVIPIFFLIIPIMTASVMAASSFVGEKEKRTLETLLYSPLSIREIFQAKVYASFFVAIFVTYVSFILTVIVIEAELYFITGMMLPLSLNWLWVMLLIVPAITIISIVLIVKGSAKSTTIEESQQKAAFLIMPIALLLIGQFTGILVFGGWVVISIGLILLLIALLLLRFSMTGFTYERLLER</sequence>
<keyword evidence="1" id="KW-0812">Transmembrane</keyword>
<gene>
    <name evidence="2" type="ORF">AUF17_08870</name>
</gene>
<keyword evidence="1" id="KW-1133">Transmembrane helix</keyword>
<feature type="transmembrane region" description="Helical" evidence="1">
    <location>
        <begin position="210"/>
        <end position="231"/>
    </location>
</feature>
<organism evidence="2 3">
    <name type="scientific">Enterococcus avium</name>
    <name type="common">Streptococcus avium</name>
    <dbReference type="NCBI Taxonomy" id="33945"/>
    <lineage>
        <taxon>Bacteria</taxon>
        <taxon>Bacillati</taxon>
        <taxon>Bacillota</taxon>
        <taxon>Bacilli</taxon>
        <taxon>Lactobacillales</taxon>
        <taxon>Enterococcaceae</taxon>
        <taxon>Enterococcus</taxon>
    </lineage>
</organism>
<dbReference type="Pfam" id="PF12679">
    <property type="entry name" value="ABC2_membrane_2"/>
    <property type="match status" value="1"/>
</dbReference>
<name>A0A8B5W1J9_ENTAV</name>
<proteinExistence type="predicted"/>
<evidence type="ECO:0000313" key="2">
    <source>
        <dbReference type="EMBL" id="TRZ34175.1"/>
    </source>
</evidence>
<protein>
    <submittedName>
        <fullName evidence="2">ABC transporter permease</fullName>
    </submittedName>
</protein>
<dbReference type="GO" id="GO:0005886">
    <property type="term" value="C:plasma membrane"/>
    <property type="evidence" value="ECO:0007669"/>
    <property type="project" value="UniProtKB-SubCell"/>
</dbReference>
<dbReference type="AlphaFoldDB" id="A0A8B5W1J9"/>